<dbReference type="STRING" id="762903.Pedsa_1407"/>
<reference evidence="4" key="2">
    <citation type="submission" date="2011-02" db="EMBL/GenBank/DDBJ databases">
        <title>The complete genome of Pedobacter saltans DSM 12145.</title>
        <authorList>
            <consortium name="US DOE Joint Genome Institute (JGI-PGF)"/>
            <person name="Lucas S."/>
            <person name="Copeland A."/>
            <person name="Lapidus A."/>
            <person name="Bruce D."/>
            <person name="Goodwin L."/>
            <person name="Pitluck S."/>
            <person name="Kyrpides N."/>
            <person name="Mavromatis K."/>
            <person name="Pagani I."/>
            <person name="Ivanova N."/>
            <person name="Ovchinnikova G."/>
            <person name="Lu M."/>
            <person name="Detter J.C."/>
            <person name="Han C."/>
            <person name="Land M."/>
            <person name="Hauser L."/>
            <person name="Markowitz V."/>
            <person name="Cheng J.-F."/>
            <person name="Hugenholtz P."/>
            <person name="Woyke T."/>
            <person name="Wu D."/>
            <person name="Tindall B."/>
            <person name="Pomrenke H.G."/>
            <person name="Brambilla E."/>
            <person name="Klenk H.-P."/>
            <person name="Eisen J.A."/>
        </authorList>
    </citation>
    <scope>NUCLEOTIDE SEQUENCE [LARGE SCALE GENOMIC DNA]</scope>
    <source>
        <strain evidence="4">ATCC 51119 / DSM 12145 / JCM 21818 / LMG 10337 / NBRC 100064 / NCIMB 13643</strain>
    </source>
</reference>
<accession>F0S4I2</accession>
<dbReference type="HOGENOM" id="CLU_012494_6_1_10"/>
<proteinExistence type="predicted"/>
<keyword evidence="4" id="KW-1185">Reference proteome</keyword>
<keyword evidence="1" id="KW-0378">Hydrolase</keyword>
<dbReference type="KEGG" id="psn:Pedsa_1407"/>
<dbReference type="Gene3D" id="3.40.50.1820">
    <property type="entry name" value="alpha/beta hydrolase"/>
    <property type="match status" value="1"/>
</dbReference>
<dbReference type="PANTHER" id="PTHR48081:SF8">
    <property type="entry name" value="ALPHA_BETA HYDROLASE FOLD-3 DOMAIN-CONTAINING PROTEIN-RELATED"/>
    <property type="match status" value="1"/>
</dbReference>
<organism evidence="3 4">
    <name type="scientific">Pseudopedobacter saltans (strain ATCC 51119 / DSM 12145 / JCM 21818 / CCUG 39354 / LMG 10337 / NBRC 100064 / NCIMB 13643)</name>
    <name type="common">Pedobacter saltans</name>
    <dbReference type="NCBI Taxonomy" id="762903"/>
    <lineage>
        <taxon>Bacteria</taxon>
        <taxon>Pseudomonadati</taxon>
        <taxon>Bacteroidota</taxon>
        <taxon>Sphingobacteriia</taxon>
        <taxon>Sphingobacteriales</taxon>
        <taxon>Sphingobacteriaceae</taxon>
        <taxon>Pseudopedobacter</taxon>
    </lineage>
</organism>
<dbReference type="InterPro" id="IPR013094">
    <property type="entry name" value="AB_hydrolase_3"/>
</dbReference>
<evidence type="ECO:0000313" key="3">
    <source>
        <dbReference type="EMBL" id="ADY51973.1"/>
    </source>
</evidence>
<dbReference type="InterPro" id="IPR029058">
    <property type="entry name" value="AB_hydrolase_fold"/>
</dbReference>
<gene>
    <name evidence="3" type="ordered locus">Pedsa_1407</name>
</gene>
<dbReference type="eggNOG" id="COG0657">
    <property type="taxonomic scope" value="Bacteria"/>
</dbReference>
<dbReference type="GO" id="GO:0016787">
    <property type="term" value="F:hydrolase activity"/>
    <property type="evidence" value="ECO:0007669"/>
    <property type="project" value="UniProtKB-KW"/>
</dbReference>
<protein>
    <submittedName>
        <fullName evidence="3">Lipase/esterase</fullName>
    </submittedName>
</protein>
<dbReference type="EMBL" id="CP002545">
    <property type="protein sequence ID" value="ADY51973.1"/>
    <property type="molecule type" value="Genomic_DNA"/>
</dbReference>
<evidence type="ECO:0000256" key="1">
    <source>
        <dbReference type="ARBA" id="ARBA00022801"/>
    </source>
</evidence>
<dbReference type="RefSeq" id="WP_013632472.1">
    <property type="nucleotide sequence ID" value="NC_015177.1"/>
</dbReference>
<dbReference type="AlphaFoldDB" id="F0S4I2"/>
<dbReference type="Proteomes" id="UP000000310">
    <property type="component" value="Chromosome"/>
</dbReference>
<name>F0S4I2_PSESL</name>
<sequence>MDKSRINKGLLEILEHVPNLNIPHDVFKNNPQQIRAQRRQIIQKTLKKAPENIEVENITIKGSKESHQVSIRTYSKNGLINAPVLLYFHSGGFVVGEPEQMDAAIFKLLSLIDYVVISVNYRKAPEHPFPAAVEDAFAALYWIYTKAEQILSLDRTKIVVAGASAGGNIAAALTLMSRDYNGPEISYQVLIYPAITPATGTSSKQEFTDSPVWDSINSNIGWIHYLGEQTVADPENVSPYANLLNASLDRLPPAFITVCGLDPLRDEGIDYAKKPLTAKVPVSLEVIPDAVHVFDAFPCKLSDRFFAKQVELYNSLFKV</sequence>
<evidence type="ECO:0000259" key="2">
    <source>
        <dbReference type="Pfam" id="PF07859"/>
    </source>
</evidence>
<dbReference type="Pfam" id="PF07859">
    <property type="entry name" value="Abhydrolase_3"/>
    <property type="match status" value="1"/>
</dbReference>
<dbReference type="InterPro" id="IPR050300">
    <property type="entry name" value="GDXG_lipolytic_enzyme"/>
</dbReference>
<evidence type="ECO:0000313" key="4">
    <source>
        <dbReference type="Proteomes" id="UP000000310"/>
    </source>
</evidence>
<reference evidence="3 4" key="1">
    <citation type="journal article" date="2011" name="Stand. Genomic Sci.">
        <title>Complete genome sequence of the gliding, heparinolytic Pedobacter saltans type strain (113).</title>
        <authorList>
            <person name="Liolios K."/>
            <person name="Sikorski J."/>
            <person name="Lu M."/>
            <person name="Nolan M."/>
            <person name="Lapidus A."/>
            <person name="Lucas S."/>
            <person name="Hammon N."/>
            <person name="Deshpande S."/>
            <person name="Cheng J.F."/>
            <person name="Tapia R."/>
            <person name="Han C."/>
            <person name="Goodwin L."/>
            <person name="Pitluck S."/>
            <person name="Huntemann M."/>
            <person name="Ivanova N."/>
            <person name="Pagani I."/>
            <person name="Mavromatis K."/>
            <person name="Ovchinikova G."/>
            <person name="Pati A."/>
            <person name="Chen A."/>
            <person name="Palaniappan K."/>
            <person name="Land M."/>
            <person name="Hauser L."/>
            <person name="Brambilla E.M."/>
            <person name="Kotsyurbenko O."/>
            <person name="Rohde M."/>
            <person name="Tindall B.J."/>
            <person name="Abt B."/>
            <person name="Goker M."/>
            <person name="Detter J.C."/>
            <person name="Woyke T."/>
            <person name="Bristow J."/>
            <person name="Eisen J.A."/>
            <person name="Markowitz V."/>
            <person name="Hugenholtz P."/>
            <person name="Klenk H.P."/>
            <person name="Kyrpides N.C."/>
        </authorList>
    </citation>
    <scope>NUCLEOTIDE SEQUENCE [LARGE SCALE GENOMIC DNA]</scope>
    <source>
        <strain evidence="4">ATCC 51119 / DSM 12145 / JCM 21818 / LMG 10337 / NBRC 100064 / NCIMB 13643</strain>
    </source>
</reference>
<feature type="domain" description="Alpha/beta hydrolase fold-3" evidence="2">
    <location>
        <begin position="85"/>
        <end position="294"/>
    </location>
</feature>
<dbReference type="PANTHER" id="PTHR48081">
    <property type="entry name" value="AB HYDROLASE SUPERFAMILY PROTEIN C4A8.06C"/>
    <property type="match status" value="1"/>
</dbReference>
<dbReference type="SUPFAM" id="SSF53474">
    <property type="entry name" value="alpha/beta-Hydrolases"/>
    <property type="match status" value="1"/>
</dbReference>